<proteinExistence type="predicted"/>
<dbReference type="SUPFAM" id="SSF50129">
    <property type="entry name" value="GroES-like"/>
    <property type="match status" value="1"/>
</dbReference>
<dbReference type="AlphaFoldDB" id="A0AAW1MKC0"/>
<keyword evidence="2" id="KW-1185">Reference proteome</keyword>
<organism evidence="1 2">
    <name type="scientific">Popillia japonica</name>
    <name type="common">Japanese beetle</name>
    <dbReference type="NCBI Taxonomy" id="7064"/>
    <lineage>
        <taxon>Eukaryota</taxon>
        <taxon>Metazoa</taxon>
        <taxon>Ecdysozoa</taxon>
        <taxon>Arthropoda</taxon>
        <taxon>Hexapoda</taxon>
        <taxon>Insecta</taxon>
        <taxon>Pterygota</taxon>
        <taxon>Neoptera</taxon>
        <taxon>Endopterygota</taxon>
        <taxon>Coleoptera</taxon>
        <taxon>Polyphaga</taxon>
        <taxon>Scarabaeiformia</taxon>
        <taxon>Scarabaeidae</taxon>
        <taxon>Rutelinae</taxon>
        <taxon>Popillia</taxon>
    </lineage>
</organism>
<sequence length="69" mass="7652">MLPPEEDLVHIYYAALNFRDLMTASGRLAPEVITEDRIQQECIQGFEFAGRDSNGERVFGMCSLGSAAL</sequence>
<reference evidence="1 2" key="1">
    <citation type="journal article" date="2024" name="BMC Genomics">
        <title>De novo assembly and annotation of Popillia japonica's genome with initial clues to its potential as an invasive pest.</title>
        <authorList>
            <person name="Cucini C."/>
            <person name="Boschi S."/>
            <person name="Funari R."/>
            <person name="Cardaioli E."/>
            <person name="Iannotti N."/>
            <person name="Marturano G."/>
            <person name="Paoli F."/>
            <person name="Bruttini M."/>
            <person name="Carapelli A."/>
            <person name="Frati F."/>
            <person name="Nardi F."/>
        </authorList>
    </citation>
    <scope>NUCLEOTIDE SEQUENCE [LARGE SCALE GENOMIC DNA]</scope>
    <source>
        <strain evidence="1">DMR45628</strain>
    </source>
</reference>
<dbReference type="InterPro" id="IPR011032">
    <property type="entry name" value="GroES-like_sf"/>
</dbReference>
<comment type="caution">
    <text evidence="1">The sequence shown here is derived from an EMBL/GenBank/DDBJ whole genome shotgun (WGS) entry which is preliminary data.</text>
</comment>
<evidence type="ECO:0000313" key="2">
    <source>
        <dbReference type="Proteomes" id="UP001458880"/>
    </source>
</evidence>
<protein>
    <submittedName>
        <fullName evidence="1">Uncharacterized protein</fullName>
    </submittedName>
</protein>
<evidence type="ECO:0000313" key="1">
    <source>
        <dbReference type="EMBL" id="KAK9746679.1"/>
    </source>
</evidence>
<dbReference type="EMBL" id="JASPKY010000038">
    <property type="protein sequence ID" value="KAK9746679.1"/>
    <property type="molecule type" value="Genomic_DNA"/>
</dbReference>
<accession>A0AAW1MKC0</accession>
<gene>
    <name evidence="1" type="ORF">QE152_g5976</name>
</gene>
<dbReference type="Gene3D" id="3.90.180.10">
    <property type="entry name" value="Medium-chain alcohol dehydrogenases, catalytic domain"/>
    <property type="match status" value="1"/>
</dbReference>
<name>A0AAW1MKC0_POPJA</name>
<dbReference type="Proteomes" id="UP001458880">
    <property type="component" value="Unassembled WGS sequence"/>
</dbReference>